<dbReference type="SMART" id="SM00729">
    <property type="entry name" value="Elp3"/>
    <property type="match status" value="1"/>
</dbReference>
<dbReference type="Pfam" id="PF04055">
    <property type="entry name" value="Radical_SAM"/>
    <property type="match status" value="1"/>
</dbReference>
<evidence type="ECO:0000256" key="4">
    <source>
        <dbReference type="ARBA" id="ARBA00022691"/>
    </source>
</evidence>
<evidence type="ECO:0000256" key="1">
    <source>
        <dbReference type="ARBA" id="ARBA00001966"/>
    </source>
</evidence>
<evidence type="ECO:0000256" key="6">
    <source>
        <dbReference type="ARBA" id="ARBA00023004"/>
    </source>
</evidence>
<dbReference type="GO" id="GO:0046872">
    <property type="term" value="F:metal ion binding"/>
    <property type="evidence" value="ECO:0007669"/>
    <property type="project" value="UniProtKB-KW"/>
</dbReference>
<dbReference type="SFLD" id="SFLDG01123">
    <property type="entry name" value="methyltransferase_(Class_B)"/>
    <property type="match status" value="1"/>
</dbReference>
<proteinExistence type="predicted"/>
<dbReference type="PANTHER" id="PTHR43409">
    <property type="entry name" value="ANAEROBIC MAGNESIUM-PROTOPORPHYRIN IX MONOMETHYL ESTER CYCLASE-RELATED"/>
    <property type="match status" value="1"/>
</dbReference>
<dbReference type="GO" id="GO:0051539">
    <property type="term" value="F:4 iron, 4 sulfur cluster binding"/>
    <property type="evidence" value="ECO:0007669"/>
    <property type="project" value="UniProtKB-KW"/>
</dbReference>
<dbReference type="InterPro" id="IPR023404">
    <property type="entry name" value="rSAM_horseshoe"/>
</dbReference>
<name>A0A7J3M3V0_ARCFL</name>
<dbReference type="PANTHER" id="PTHR43409:SF7">
    <property type="entry name" value="BLL1977 PROTEIN"/>
    <property type="match status" value="1"/>
</dbReference>
<keyword evidence="4" id="KW-0949">S-adenosyl-L-methionine</keyword>
<dbReference type="InterPro" id="IPR006158">
    <property type="entry name" value="Cobalamin-bd"/>
</dbReference>
<keyword evidence="2" id="KW-0489">Methyltransferase</keyword>
<dbReference type="Pfam" id="PF02310">
    <property type="entry name" value="B12-binding"/>
    <property type="match status" value="1"/>
</dbReference>
<evidence type="ECO:0000256" key="3">
    <source>
        <dbReference type="ARBA" id="ARBA00022679"/>
    </source>
</evidence>
<gene>
    <name evidence="10" type="ORF">ENT52_07735</name>
</gene>
<dbReference type="InterPro" id="IPR036724">
    <property type="entry name" value="Cobalamin-bd_sf"/>
</dbReference>
<evidence type="ECO:0000259" key="9">
    <source>
        <dbReference type="PROSITE" id="PS51918"/>
    </source>
</evidence>
<dbReference type="EMBL" id="DSYZ01000143">
    <property type="protein sequence ID" value="HGT83596.1"/>
    <property type="molecule type" value="Genomic_DNA"/>
</dbReference>
<dbReference type="InterPro" id="IPR058240">
    <property type="entry name" value="rSAM_sf"/>
</dbReference>
<dbReference type="CDD" id="cd02068">
    <property type="entry name" value="radical_SAM_B12_BD"/>
    <property type="match status" value="1"/>
</dbReference>
<evidence type="ECO:0000256" key="5">
    <source>
        <dbReference type="ARBA" id="ARBA00022723"/>
    </source>
</evidence>
<dbReference type="InterPro" id="IPR006638">
    <property type="entry name" value="Elp3/MiaA/NifB-like_rSAM"/>
</dbReference>
<dbReference type="GO" id="GO:0031419">
    <property type="term" value="F:cobalamin binding"/>
    <property type="evidence" value="ECO:0007669"/>
    <property type="project" value="InterPro"/>
</dbReference>
<sequence>MITLINPNASVEVVKKLEISTPPLGLGYLASVLREAGFKVRIIDDLVENLNIGDLLKKVKDSVIVGITSTTPTFKSALSYAKRIKEAFPEIFVILGGVHVTFQPEKAMENEFVDAVCIGEGEKTIVELAERVESGKSLEGVRGIYYKEEGRIRKNEPREFIEDLDSLPFPAFDLMPLEKYSVFGRKLAEFPMITSRGCPFACRYCSSSLFLGRKFRARSAKNVVDEMEWLVEKCNAKHIAFGDDTFTLKKKRVEEICNEIKERGLSVTWSCSSRIDTIDADLLKTMKSAGCSAIYYGIESASKRVLDYYRKRISLERAMEVIRATKKLGISTICSFIIGAPIETRREMEETLKFAIKLDPDYAQFSILTPYPGTEIYDEAKESGTLLSEDYEKYTAGKPVLRTQVSERELSKFLRKCYVRFYLRPKFLFREIRRGHLLLILKVLKKVIKF</sequence>
<keyword evidence="5" id="KW-0479">Metal-binding</keyword>
<protein>
    <submittedName>
        <fullName evidence="10">Radical SAM protein</fullName>
    </submittedName>
</protein>
<dbReference type="Gene3D" id="3.40.50.280">
    <property type="entry name" value="Cobalamin-binding domain"/>
    <property type="match status" value="1"/>
</dbReference>
<feature type="domain" description="Radical SAM core" evidence="9">
    <location>
        <begin position="182"/>
        <end position="398"/>
    </location>
</feature>
<comment type="caution">
    <text evidence="10">The sequence shown here is derived from an EMBL/GenBank/DDBJ whole genome shotgun (WGS) entry which is preliminary data.</text>
</comment>
<reference evidence="10" key="1">
    <citation type="journal article" date="2020" name="mSystems">
        <title>Genome- and Community-Level Interaction Insights into Carbon Utilization and Element Cycling Functions of Hydrothermarchaeota in Hydrothermal Sediment.</title>
        <authorList>
            <person name="Zhou Z."/>
            <person name="Liu Y."/>
            <person name="Xu W."/>
            <person name="Pan J."/>
            <person name="Luo Z.H."/>
            <person name="Li M."/>
        </authorList>
    </citation>
    <scope>NUCLEOTIDE SEQUENCE [LARGE SCALE GENOMIC DNA]</scope>
    <source>
        <strain evidence="10">SpSt-587</strain>
    </source>
</reference>
<feature type="domain" description="B12-binding" evidence="8">
    <location>
        <begin position="9"/>
        <end position="139"/>
    </location>
</feature>
<dbReference type="GO" id="GO:0003824">
    <property type="term" value="F:catalytic activity"/>
    <property type="evidence" value="ECO:0007669"/>
    <property type="project" value="InterPro"/>
</dbReference>
<keyword evidence="3" id="KW-0808">Transferase</keyword>
<comment type="cofactor">
    <cofactor evidence="1">
        <name>[4Fe-4S] cluster</name>
        <dbReference type="ChEBI" id="CHEBI:49883"/>
    </cofactor>
</comment>
<keyword evidence="6" id="KW-0408">Iron</keyword>
<keyword evidence="7" id="KW-0411">Iron-sulfur</keyword>
<dbReference type="PROSITE" id="PS51332">
    <property type="entry name" value="B12_BINDING"/>
    <property type="match status" value="1"/>
</dbReference>
<organism evidence="10">
    <name type="scientific">Archaeoglobus fulgidus</name>
    <dbReference type="NCBI Taxonomy" id="2234"/>
    <lineage>
        <taxon>Archaea</taxon>
        <taxon>Methanobacteriati</taxon>
        <taxon>Methanobacteriota</taxon>
        <taxon>Archaeoglobi</taxon>
        <taxon>Archaeoglobales</taxon>
        <taxon>Archaeoglobaceae</taxon>
        <taxon>Archaeoglobus</taxon>
    </lineage>
</organism>
<dbReference type="InterPro" id="IPR007197">
    <property type="entry name" value="rSAM"/>
</dbReference>
<dbReference type="Gene3D" id="3.80.30.20">
    <property type="entry name" value="tm_1862 like domain"/>
    <property type="match status" value="1"/>
</dbReference>
<dbReference type="AlphaFoldDB" id="A0A7J3M3V0"/>
<evidence type="ECO:0000256" key="2">
    <source>
        <dbReference type="ARBA" id="ARBA00022603"/>
    </source>
</evidence>
<dbReference type="SFLD" id="SFLDG01082">
    <property type="entry name" value="B12-binding_domain_containing"/>
    <property type="match status" value="1"/>
</dbReference>
<evidence type="ECO:0000256" key="7">
    <source>
        <dbReference type="ARBA" id="ARBA00023014"/>
    </source>
</evidence>
<evidence type="ECO:0000313" key="10">
    <source>
        <dbReference type="EMBL" id="HGT83596.1"/>
    </source>
</evidence>
<evidence type="ECO:0000259" key="8">
    <source>
        <dbReference type="PROSITE" id="PS51332"/>
    </source>
</evidence>
<dbReference type="InterPro" id="IPR051198">
    <property type="entry name" value="BchE-like"/>
</dbReference>
<dbReference type="SUPFAM" id="SSF102114">
    <property type="entry name" value="Radical SAM enzymes"/>
    <property type="match status" value="1"/>
</dbReference>
<dbReference type="SUPFAM" id="SSF52242">
    <property type="entry name" value="Cobalamin (vitamin B12)-binding domain"/>
    <property type="match status" value="1"/>
</dbReference>
<dbReference type="SFLD" id="SFLDS00029">
    <property type="entry name" value="Radical_SAM"/>
    <property type="match status" value="1"/>
</dbReference>
<dbReference type="InterPro" id="IPR034466">
    <property type="entry name" value="Methyltransferase_Class_B"/>
</dbReference>
<accession>A0A7J3M3V0</accession>
<dbReference type="CDD" id="cd01335">
    <property type="entry name" value="Radical_SAM"/>
    <property type="match status" value="1"/>
</dbReference>
<dbReference type="PROSITE" id="PS51918">
    <property type="entry name" value="RADICAL_SAM"/>
    <property type="match status" value="1"/>
</dbReference>